<protein>
    <recommendedName>
        <fullName evidence="3">Secreted protein</fullName>
    </recommendedName>
</protein>
<dbReference type="Proteomes" id="UP001157125">
    <property type="component" value="Unassembled WGS sequence"/>
</dbReference>
<proteinExistence type="predicted"/>
<accession>A0ABQ6IF72</accession>
<comment type="caution">
    <text evidence="1">The sequence shown here is derived from an EMBL/GenBank/DDBJ whole genome shotgun (WGS) entry which is preliminary data.</text>
</comment>
<name>A0ABQ6IF72_9MICO</name>
<keyword evidence="2" id="KW-1185">Reference proteome</keyword>
<evidence type="ECO:0000313" key="2">
    <source>
        <dbReference type="Proteomes" id="UP001157125"/>
    </source>
</evidence>
<evidence type="ECO:0008006" key="3">
    <source>
        <dbReference type="Google" id="ProtNLM"/>
    </source>
</evidence>
<dbReference type="EMBL" id="BSUN01000001">
    <property type="protein sequence ID" value="GMA36379.1"/>
    <property type="molecule type" value="Genomic_DNA"/>
</dbReference>
<evidence type="ECO:0000313" key="1">
    <source>
        <dbReference type="EMBL" id="GMA36379.1"/>
    </source>
</evidence>
<gene>
    <name evidence="1" type="ORF">GCM10025876_25830</name>
</gene>
<sequence>MTRPLRSSISQFHTVIWATMGMAHASSREICRQMRGTVGMDFISSASPMPSTIVASAVTPMNTTERIRTVQNSLPVSRPM</sequence>
<organism evidence="1 2">
    <name type="scientific">Demequina litorisediminis</name>
    <dbReference type="NCBI Taxonomy" id="1849022"/>
    <lineage>
        <taxon>Bacteria</taxon>
        <taxon>Bacillati</taxon>
        <taxon>Actinomycetota</taxon>
        <taxon>Actinomycetes</taxon>
        <taxon>Micrococcales</taxon>
        <taxon>Demequinaceae</taxon>
        <taxon>Demequina</taxon>
    </lineage>
</organism>
<reference evidence="2" key="1">
    <citation type="journal article" date="2019" name="Int. J. Syst. Evol. Microbiol.">
        <title>The Global Catalogue of Microorganisms (GCM) 10K type strain sequencing project: providing services to taxonomists for standard genome sequencing and annotation.</title>
        <authorList>
            <consortium name="The Broad Institute Genomics Platform"/>
            <consortium name="The Broad Institute Genome Sequencing Center for Infectious Disease"/>
            <person name="Wu L."/>
            <person name="Ma J."/>
        </authorList>
    </citation>
    <scope>NUCLEOTIDE SEQUENCE [LARGE SCALE GENOMIC DNA]</scope>
    <source>
        <strain evidence="2">NBRC 112299</strain>
    </source>
</reference>